<protein>
    <submittedName>
        <fullName evidence="3">Molybdopterin-dependent oxidoreductase</fullName>
    </submittedName>
</protein>
<keyword evidence="1" id="KW-0472">Membrane</keyword>
<keyword evidence="1" id="KW-1133">Transmembrane helix</keyword>
<name>A0ABW2EJF4_9BACI</name>
<sequence length="364" mass="42199">MLIRLHFIHSLTFITLLISGLFLYITPTRTWFNKVQIPLVSVHVVTAVIYIVIILLSIRFLLSYTFNKPLIKKFNGYLILVFASLWIFSGATMYFQSSLPIVIRNNAVIIHDWCTFLFIPWVLTHSIGHFLHIRISWPKWWRTKAPLPDALQENSLQRRDFLKFFGIGILFVAIGGYIKWFLPTLSISSNEDKRRGYFRIYNVTDDFPRYEDTDWSLTINGSVNQTTVLTMDDVPLFPETTIVDDFHCVTGWSVHGVELKGVLLKDVFDHLGLTTSGKYVTAYSGDQTYYDSFTTSQILDEGAMLVFEMDGQVLKKTQGYPCRLYHPSMYGYKSVKWLSQLEFSKERELGYWQKSGGYDLNGYL</sequence>
<feature type="transmembrane region" description="Helical" evidence="1">
    <location>
        <begin position="115"/>
        <end position="133"/>
    </location>
</feature>
<comment type="caution">
    <text evidence="3">The sequence shown here is derived from an EMBL/GenBank/DDBJ whole genome shotgun (WGS) entry which is preliminary data.</text>
</comment>
<gene>
    <name evidence="3" type="ORF">ACFQIC_06490</name>
</gene>
<feature type="transmembrane region" description="Helical" evidence="1">
    <location>
        <begin position="37"/>
        <end position="62"/>
    </location>
</feature>
<feature type="transmembrane region" description="Helical" evidence="1">
    <location>
        <begin position="74"/>
        <end position="95"/>
    </location>
</feature>
<keyword evidence="4" id="KW-1185">Reference proteome</keyword>
<organism evidence="3 4">
    <name type="scientific">Halobacillus seohaensis</name>
    <dbReference type="NCBI Taxonomy" id="447421"/>
    <lineage>
        <taxon>Bacteria</taxon>
        <taxon>Bacillati</taxon>
        <taxon>Bacillota</taxon>
        <taxon>Bacilli</taxon>
        <taxon>Bacillales</taxon>
        <taxon>Bacillaceae</taxon>
        <taxon>Halobacillus</taxon>
    </lineage>
</organism>
<dbReference type="Proteomes" id="UP001596410">
    <property type="component" value="Unassembled WGS sequence"/>
</dbReference>
<evidence type="ECO:0000259" key="2">
    <source>
        <dbReference type="Pfam" id="PF00174"/>
    </source>
</evidence>
<feature type="domain" description="Oxidoreductase molybdopterin-binding" evidence="2">
    <location>
        <begin position="207"/>
        <end position="352"/>
    </location>
</feature>
<proteinExistence type="predicted"/>
<dbReference type="PANTHER" id="PTHR43032">
    <property type="entry name" value="PROTEIN-METHIONINE-SULFOXIDE REDUCTASE"/>
    <property type="match status" value="1"/>
</dbReference>
<dbReference type="PANTHER" id="PTHR43032:SF4">
    <property type="entry name" value="OXIDOREDUCTASE MOLYBDOPTERIN-BINDING DOMAIN-CONTAINING PROTEIN"/>
    <property type="match status" value="1"/>
</dbReference>
<dbReference type="Pfam" id="PF00174">
    <property type="entry name" value="Oxidored_molyb"/>
    <property type="match status" value="1"/>
</dbReference>
<dbReference type="EMBL" id="JBHSZV010000014">
    <property type="protein sequence ID" value="MFC7061508.1"/>
    <property type="molecule type" value="Genomic_DNA"/>
</dbReference>
<feature type="transmembrane region" description="Helical" evidence="1">
    <location>
        <begin position="7"/>
        <end position="25"/>
    </location>
</feature>
<accession>A0ABW2EJF4</accession>
<keyword evidence="1" id="KW-0812">Transmembrane</keyword>
<feature type="transmembrane region" description="Helical" evidence="1">
    <location>
        <begin position="161"/>
        <end position="182"/>
    </location>
</feature>
<dbReference type="InterPro" id="IPR000572">
    <property type="entry name" value="OxRdtase_Mopterin-bd_dom"/>
</dbReference>
<reference evidence="4" key="1">
    <citation type="journal article" date="2019" name="Int. J. Syst. Evol. Microbiol.">
        <title>The Global Catalogue of Microorganisms (GCM) 10K type strain sequencing project: providing services to taxonomists for standard genome sequencing and annotation.</title>
        <authorList>
            <consortium name="The Broad Institute Genomics Platform"/>
            <consortium name="The Broad Institute Genome Sequencing Center for Infectious Disease"/>
            <person name="Wu L."/>
            <person name="Ma J."/>
        </authorList>
    </citation>
    <scope>NUCLEOTIDE SEQUENCE [LARGE SCALE GENOMIC DNA]</scope>
    <source>
        <strain evidence="4">CGMCC 4.1621</strain>
    </source>
</reference>
<dbReference type="Gene3D" id="3.90.420.10">
    <property type="entry name" value="Oxidoreductase, molybdopterin-binding domain"/>
    <property type="match status" value="1"/>
</dbReference>
<evidence type="ECO:0000256" key="1">
    <source>
        <dbReference type="SAM" id="Phobius"/>
    </source>
</evidence>
<dbReference type="SUPFAM" id="SSF56524">
    <property type="entry name" value="Oxidoreductase molybdopterin-binding domain"/>
    <property type="match status" value="1"/>
</dbReference>
<dbReference type="InterPro" id="IPR036374">
    <property type="entry name" value="OxRdtase_Mopterin-bd_sf"/>
</dbReference>
<evidence type="ECO:0000313" key="3">
    <source>
        <dbReference type="EMBL" id="MFC7061508.1"/>
    </source>
</evidence>
<evidence type="ECO:0000313" key="4">
    <source>
        <dbReference type="Proteomes" id="UP001596410"/>
    </source>
</evidence>